<feature type="compositionally biased region" description="Low complexity" evidence="1">
    <location>
        <begin position="293"/>
        <end position="306"/>
    </location>
</feature>
<evidence type="ECO:0000313" key="3">
    <source>
        <dbReference type="EMBL" id="RWS21430.1"/>
    </source>
</evidence>
<feature type="region of interest" description="Disordered" evidence="1">
    <location>
        <begin position="370"/>
        <end position="411"/>
    </location>
</feature>
<comment type="caution">
    <text evidence="3">The sequence shown here is derived from an EMBL/GenBank/DDBJ whole genome shotgun (WGS) entry which is preliminary data.</text>
</comment>
<keyword evidence="2" id="KW-0812">Transmembrane</keyword>
<gene>
    <name evidence="3" type="ORF">B4U80_11858</name>
</gene>
<dbReference type="Proteomes" id="UP000288716">
    <property type="component" value="Unassembled WGS sequence"/>
</dbReference>
<feature type="transmembrane region" description="Helical" evidence="2">
    <location>
        <begin position="333"/>
        <end position="358"/>
    </location>
</feature>
<dbReference type="SUPFAM" id="SSF50923">
    <property type="entry name" value="Hemopexin-like domain"/>
    <property type="match status" value="1"/>
</dbReference>
<proteinExistence type="predicted"/>
<evidence type="ECO:0000256" key="1">
    <source>
        <dbReference type="SAM" id="MobiDB-lite"/>
    </source>
</evidence>
<dbReference type="VEuPathDB" id="VectorBase:LDEU010610"/>
<dbReference type="Gene3D" id="2.110.10.10">
    <property type="entry name" value="Hemopexin-like domain"/>
    <property type="match status" value="1"/>
</dbReference>
<name>A0A443S1M9_9ACAR</name>
<dbReference type="InterPro" id="IPR036375">
    <property type="entry name" value="Hemopexin-like_dom_sf"/>
</dbReference>
<sequence length="411" mass="46790">HKYNWACLIKRRIGDDSLVYDFEEPDYKTILPQCQRTQEFLGCPQSFCYNHAVDDFTIATIEGSKQIVLFRGSYYWLLKITPKLPLQLPLVNDAKLIANNKLWPKMTNVRYIDACEAFTINGEQIVLIFKDDKVLSVIKGITTVTSIETIFKQRDKKDIEVDTAWFQATTNKLYLFSRDHFQVYNMQMKGNTLIAQLDPPLVHRINAEMKGLPTIITASLSLDKHVYFLRDLHYYKGNIDNIFSKFIGVVTFDPKHKFFETEADPCKIDESTFKTQYLPKIEKHMKTEDGGFNINPVGINPVNPVNKDPPEVDKDDSDSDSDGKKTSSKHMTVMIIVGTAAVISVVILIAAGIGYFVFYGKKYKQISTQAKKSPLESKPIQPKTTANKPLQANRAARSAVLSKSKKTRKIR</sequence>
<keyword evidence="4" id="KW-1185">Reference proteome</keyword>
<organism evidence="3 4">
    <name type="scientific">Leptotrombidium deliense</name>
    <dbReference type="NCBI Taxonomy" id="299467"/>
    <lineage>
        <taxon>Eukaryota</taxon>
        <taxon>Metazoa</taxon>
        <taxon>Ecdysozoa</taxon>
        <taxon>Arthropoda</taxon>
        <taxon>Chelicerata</taxon>
        <taxon>Arachnida</taxon>
        <taxon>Acari</taxon>
        <taxon>Acariformes</taxon>
        <taxon>Trombidiformes</taxon>
        <taxon>Prostigmata</taxon>
        <taxon>Anystina</taxon>
        <taxon>Parasitengona</taxon>
        <taxon>Trombiculoidea</taxon>
        <taxon>Trombiculidae</taxon>
        <taxon>Leptotrombidium</taxon>
    </lineage>
</organism>
<keyword evidence="2" id="KW-0472">Membrane</keyword>
<evidence type="ECO:0000256" key="2">
    <source>
        <dbReference type="SAM" id="Phobius"/>
    </source>
</evidence>
<feature type="region of interest" description="Disordered" evidence="1">
    <location>
        <begin position="292"/>
        <end position="326"/>
    </location>
</feature>
<feature type="non-terminal residue" evidence="3">
    <location>
        <position position="1"/>
    </location>
</feature>
<reference evidence="3 4" key="1">
    <citation type="journal article" date="2018" name="Gigascience">
        <title>Genomes of trombidid mites reveal novel predicted allergens and laterally-transferred genes associated with secondary metabolism.</title>
        <authorList>
            <person name="Dong X."/>
            <person name="Chaisiri K."/>
            <person name="Xia D."/>
            <person name="Armstrong S.D."/>
            <person name="Fang Y."/>
            <person name="Donnelly M.J."/>
            <person name="Kadowaki T."/>
            <person name="McGarry J.W."/>
            <person name="Darby A.C."/>
            <person name="Makepeace B.L."/>
        </authorList>
    </citation>
    <scope>NUCLEOTIDE SEQUENCE [LARGE SCALE GENOMIC DNA]</scope>
    <source>
        <strain evidence="3">UoL-UT</strain>
    </source>
</reference>
<protein>
    <submittedName>
        <fullName evidence="3">Uncharacterized protein</fullName>
    </submittedName>
</protein>
<dbReference type="AlphaFoldDB" id="A0A443S1M9"/>
<dbReference type="EMBL" id="NCKV01012261">
    <property type="protein sequence ID" value="RWS21430.1"/>
    <property type="molecule type" value="Genomic_DNA"/>
</dbReference>
<accession>A0A443S1M9</accession>
<evidence type="ECO:0000313" key="4">
    <source>
        <dbReference type="Proteomes" id="UP000288716"/>
    </source>
</evidence>
<keyword evidence="2" id="KW-1133">Transmembrane helix</keyword>